<evidence type="ECO:0000313" key="1">
    <source>
        <dbReference type="EMBL" id="MBX36273.1"/>
    </source>
</evidence>
<proteinExistence type="predicted"/>
<name>A0A2P2N1B3_RHIMU</name>
<sequence>MLESHKKCFGRSNFLIQRVRRKANWFSSQNVKVSYQ</sequence>
<protein>
    <submittedName>
        <fullName evidence="1">Uncharacterized protein</fullName>
    </submittedName>
</protein>
<accession>A0A2P2N1B3</accession>
<dbReference type="AlphaFoldDB" id="A0A2P2N1B3"/>
<organism evidence="1">
    <name type="scientific">Rhizophora mucronata</name>
    <name type="common">Asiatic mangrove</name>
    <dbReference type="NCBI Taxonomy" id="61149"/>
    <lineage>
        <taxon>Eukaryota</taxon>
        <taxon>Viridiplantae</taxon>
        <taxon>Streptophyta</taxon>
        <taxon>Embryophyta</taxon>
        <taxon>Tracheophyta</taxon>
        <taxon>Spermatophyta</taxon>
        <taxon>Magnoliopsida</taxon>
        <taxon>eudicotyledons</taxon>
        <taxon>Gunneridae</taxon>
        <taxon>Pentapetalae</taxon>
        <taxon>rosids</taxon>
        <taxon>fabids</taxon>
        <taxon>Malpighiales</taxon>
        <taxon>Rhizophoraceae</taxon>
        <taxon>Rhizophora</taxon>
    </lineage>
</organism>
<dbReference type="EMBL" id="GGEC01055789">
    <property type="protein sequence ID" value="MBX36273.1"/>
    <property type="molecule type" value="Transcribed_RNA"/>
</dbReference>
<reference evidence="1" key="1">
    <citation type="submission" date="2018-02" db="EMBL/GenBank/DDBJ databases">
        <title>Rhizophora mucronata_Transcriptome.</title>
        <authorList>
            <person name="Meera S.P."/>
            <person name="Sreeshan A."/>
            <person name="Augustine A."/>
        </authorList>
    </citation>
    <scope>NUCLEOTIDE SEQUENCE</scope>
    <source>
        <tissue evidence="1">Leaf</tissue>
    </source>
</reference>